<dbReference type="SUPFAM" id="SSF51735">
    <property type="entry name" value="NAD(P)-binding Rossmann-fold domains"/>
    <property type="match status" value="1"/>
</dbReference>
<dbReference type="InterPro" id="IPR012302">
    <property type="entry name" value="Malic_NAD-bd"/>
</dbReference>
<dbReference type="GO" id="GO:0051287">
    <property type="term" value="F:NAD binding"/>
    <property type="evidence" value="ECO:0007669"/>
    <property type="project" value="InterPro"/>
</dbReference>
<feature type="domain" description="Malic enzyme NAD-binding" evidence="9">
    <location>
        <begin position="253"/>
        <end position="504"/>
    </location>
</feature>
<accession>A0A975RUD5</accession>
<evidence type="ECO:0000256" key="5">
    <source>
        <dbReference type="PIRSR" id="PIRSR000106-1"/>
    </source>
</evidence>
<dbReference type="InterPro" id="IPR001891">
    <property type="entry name" value="Malic_OxRdtase"/>
</dbReference>
<comment type="cofactor">
    <cofactor evidence="7">
        <name>Mg(2+)</name>
        <dbReference type="ChEBI" id="CHEBI:18420"/>
    </cofactor>
    <cofactor evidence="7">
        <name>Mn(2+)</name>
        <dbReference type="ChEBI" id="CHEBI:29035"/>
    </cofactor>
    <text evidence="7">Divalent metal cations. Prefers magnesium or manganese.</text>
</comment>
<dbReference type="InterPro" id="IPR012301">
    <property type="entry name" value="Malic_N_dom"/>
</dbReference>
<feature type="binding site" evidence="7">
    <location>
        <position position="229"/>
    </location>
    <ligand>
        <name>a divalent metal cation</name>
        <dbReference type="ChEBI" id="CHEBI:60240"/>
    </ligand>
</feature>
<gene>
    <name evidence="11" type="ORF">KMZ68_19630</name>
</gene>
<reference evidence="11" key="1">
    <citation type="submission" date="2021-06" db="EMBL/GenBank/DDBJ databases">
        <title>Bradyrhizobium sp. S2-11-2 Genome sequencing.</title>
        <authorList>
            <person name="Jin L."/>
        </authorList>
    </citation>
    <scope>NUCLEOTIDE SEQUENCE</scope>
    <source>
        <strain evidence="11">S2-11-2</strain>
    </source>
</reference>
<evidence type="ECO:0000313" key="11">
    <source>
        <dbReference type="EMBL" id="QWG20952.1"/>
    </source>
</evidence>
<dbReference type="Gene3D" id="3.40.50.10380">
    <property type="entry name" value="Malic enzyme, N-terminal domain"/>
    <property type="match status" value="1"/>
</dbReference>
<dbReference type="PIRSF" id="PIRSF000106">
    <property type="entry name" value="ME"/>
    <property type="match status" value="1"/>
</dbReference>
<evidence type="ECO:0000259" key="10">
    <source>
        <dbReference type="SMART" id="SM01274"/>
    </source>
</evidence>
<evidence type="ECO:0000256" key="4">
    <source>
        <dbReference type="ARBA" id="ARBA00023002"/>
    </source>
</evidence>
<dbReference type="EMBL" id="CP076135">
    <property type="protein sequence ID" value="QWG20952.1"/>
    <property type="molecule type" value="Genomic_DNA"/>
</dbReference>
<dbReference type="InterPro" id="IPR036291">
    <property type="entry name" value="NAD(P)-bd_dom_sf"/>
</dbReference>
<sequence>MALLRDPLLNKGTAFTEAERDALGLRGFLPAHVLSMKDQVERVLTNLRSLPTDLEKYIALNSLHDRNEALFFRVVCDNIDQIQPLIYTPTVGLACQRFGLIFQRPRGMFIGANDRGRIAELLANWPYPAKLIVVTDGERILGLGDLGAHGMGIPVGKLSLYSACAGIRPEYCLPVMLDVGTNNEEFLNDPYYIGLRQKRLSGPAYDELVDEFITAARGTFPGVLIQFEDFANHSAFRLLHKYRDKINVFNDDIQGTAAVALAGLFSALRVNGGKLADQKVLFLGAGEAATGIADLVVSAMMAEGVSEAEALRRTWLVDSRGLVVKNRAGVTDHKLRYAHDHAPIGDFLTAIETLKPTAIIGVAAAGGAFTPEVLKAMARINDRPIVFALSNPTSKAECSAEEAYRHTGGRALFACGSPYDPVNLDGRRFVPRQGNNSYIFPGVGLGAIASGSRLVTDEMFMAAAHTLAYLVNDADIQQGSLYPALPRIREVSAHIAVAVAEVAYRRGLATTPAPNDLMAFIQSQMYDPHY</sequence>
<evidence type="ECO:0000256" key="3">
    <source>
        <dbReference type="ARBA" id="ARBA00022723"/>
    </source>
</evidence>
<dbReference type="NCBIfam" id="NF010052">
    <property type="entry name" value="PRK13529.1"/>
    <property type="match status" value="1"/>
</dbReference>
<dbReference type="PANTHER" id="PTHR23406">
    <property type="entry name" value="MALIC ENZYME-RELATED"/>
    <property type="match status" value="1"/>
</dbReference>
<comment type="similarity">
    <text evidence="2 8">Belongs to the malic enzymes family.</text>
</comment>
<dbReference type="SMART" id="SM01274">
    <property type="entry name" value="malic"/>
    <property type="match status" value="1"/>
</dbReference>
<feature type="binding site" evidence="7">
    <location>
        <position position="252"/>
    </location>
    <ligand>
        <name>a divalent metal cation</name>
        <dbReference type="ChEBI" id="CHEBI:60240"/>
    </ligand>
</feature>
<dbReference type="Pfam" id="PF00390">
    <property type="entry name" value="malic"/>
    <property type="match status" value="1"/>
</dbReference>
<feature type="active site" description="Proton acceptor" evidence="5">
    <location>
        <position position="157"/>
    </location>
</feature>
<dbReference type="GO" id="GO:0006108">
    <property type="term" value="P:malate metabolic process"/>
    <property type="evidence" value="ECO:0007669"/>
    <property type="project" value="TreeGrafter"/>
</dbReference>
<keyword evidence="4" id="KW-0560">Oxidoreductase</keyword>
<feature type="binding site" evidence="6">
    <location>
        <position position="139"/>
    </location>
    <ligand>
        <name>(S)-malate</name>
        <dbReference type="ChEBI" id="CHEBI:15589"/>
    </ligand>
</feature>
<feature type="active site" description="Proton donor" evidence="5">
    <location>
        <position position="87"/>
    </location>
</feature>
<dbReference type="KEGG" id="bsei:KMZ68_19630"/>
<evidence type="ECO:0000256" key="7">
    <source>
        <dbReference type="PIRSR" id="PIRSR000106-3"/>
    </source>
</evidence>
<evidence type="ECO:0000259" key="9">
    <source>
        <dbReference type="SMART" id="SM00919"/>
    </source>
</evidence>
<name>A0A975RUD5_9BRAD</name>
<feature type="binding site" evidence="6">
    <location>
        <position position="391"/>
    </location>
    <ligand>
        <name>(S)-malate</name>
        <dbReference type="ChEBI" id="CHEBI:15589"/>
    </ligand>
</feature>
<dbReference type="PRINTS" id="PR00072">
    <property type="entry name" value="MALOXRDTASE"/>
</dbReference>
<comment type="cofactor">
    <cofactor evidence="1">
        <name>Mn(2+)</name>
        <dbReference type="ChEBI" id="CHEBI:29035"/>
    </cofactor>
</comment>
<evidence type="ECO:0000256" key="2">
    <source>
        <dbReference type="ARBA" id="ARBA00008785"/>
    </source>
</evidence>
<feature type="binding site" evidence="7">
    <location>
        <position position="228"/>
    </location>
    <ligand>
        <name>a divalent metal cation</name>
        <dbReference type="ChEBI" id="CHEBI:60240"/>
    </ligand>
</feature>
<dbReference type="GO" id="GO:0004473">
    <property type="term" value="F:malate dehydrogenase (decarboxylating) (NADP+) activity"/>
    <property type="evidence" value="ECO:0007669"/>
    <property type="project" value="TreeGrafter"/>
</dbReference>
<dbReference type="Gene3D" id="3.40.50.720">
    <property type="entry name" value="NAD(P)-binding Rossmann-like Domain"/>
    <property type="match status" value="1"/>
</dbReference>
<evidence type="ECO:0000313" key="12">
    <source>
        <dbReference type="Proteomes" id="UP000680805"/>
    </source>
</evidence>
<dbReference type="InterPro" id="IPR015884">
    <property type="entry name" value="Malic_enzyme_CS"/>
</dbReference>
<proteinExistence type="inferred from homology"/>
<dbReference type="SUPFAM" id="SSF53223">
    <property type="entry name" value="Aminoacid dehydrogenase-like, N-terminal domain"/>
    <property type="match status" value="1"/>
</dbReference>
<dbReference type="GO" id="GO:0046872">
    <property type="term" value="F:metal ion binding"/>
    <property type="evidence" value="ECO:0007669"/>
    <property type="project" value="UniProtKB-KW"/>
</dbReference>
<feature type="binding site" evidence="6">
    <location>
        <position position="435"/>
    </location>
    <ligand>
        <name>(S)-malate</name>
        <dbReference type="ChEBI" id="CHEBI:15589"/>
    </ligand>
</feature>
<dbReference type="InterPro" id="IPR046346">
    <property type="entry name" value="Aminoacid_DH-like_N_sf"/>
</dbReference>
<dbReference type="FunFam" id="3.40.50.720:FF:000060">
    <property type="entry name" value="Malic enzyme"/>
    <property type="match status" value="1"/>
</dbReference>
<organism evidence="11 12">
    <name type="scientific">Bradyrhizobium sediminis</name>
    <dbReference type="NCBI Taxonomy" id="2840469"/>
    <lineage>
        <taxon>Bacteria</taxon>
        <taxon>Pseudomonadati</taxon>
        <taxon>Pseudomonadota</taxon>
        <taxon>Alphaproteobacteria</taxon>
        <taxon>Hyphomicrobiales</taxon>
        <taxon>Nitrobacteraceae</taxon>
        <taxon>Bradyrhizobium</taxon>
    </lineage>
</organism>
<evidence type="ECO:0000256" key="1">
    <source>
        <dbReference type="ARBA" id="ARBA00001936"/>
    </source>
</evidence>
<dbReference type="SMART" id="SM00919">
    <property type="entry name" value="Malic_M"/>
    <property type="match status" value="1"/>
</dbReference>
<dbReference type="InterPro" id="IPR037062">
    <property type="entry name" value="Malic_N_dom_sf"/>
</dbReference>
<dbReference type="RefSeq" id="WP_215616403.1">
    <property type="nucleotide sequence ID" value="NZ_CP076135.1"/>
</dbReference>
<dbReference type="CDD" id="cd05312">
    <property type="entry name" value="NAD_bind_1_malic_enz"/>
    <property type="match status" value="1"/>
</dbReference>
<keyword evidence="3 7" id="KW-0479">Metal-binding</keyword>
<dbReference type="Pfam" id="PF03949">
    <property type="entry name" value="Malic_M"/>
    <property type="match status" value="1"/>
</dbReference>
<dbReference type="PANTHER" id="PTHR23406:SF90">
    <property type="entry name" value="MALIC ENZYME-RELATED"/>
    <property type="match status" value="1"/>
</dbReference>
<evidence type="ECO:0000256" key="6">
    <source>
        <dbReference type="PIRSR" id="PIRSR000106-2"/>
    </source>
</evidence>
<protein>
    <submittedName>
        <fullName evidence="11">NAD-dependent malic enzyme</fullName>
    </submittedName>
</protein>
<dbReference type="AlphaFoldDB" id="A0A975RUD5"/>
<dbReference type="Proteomes" id="UP000680805">
    <property type="component" value="Chromosome"/>
</dbReference>
<evidence type="ECO:0000256" key="8">
    <source>
        <dbReference type="RuleBase" id="RU003427"/>
    </source>
</evidence>
<dbReference type="PROSITE" id="PS00331">
    <property type="entry name" value="MALIC_ENZYMES"/>
    <property type="match status" value="1"/>
</dbReference>
<feature type="domain" description="Malic enzyme N-terminal" evidence="10">
    <location>
        <begin position="64"/>
        <end position="243"/>
    </location>
</feature>